<dbReference type="RefSeq" id="WP_033080697.1">
    <property type="nucleotide sequence ID" value="NZ_JQEC01000004.1"/>
</dbReference>
<accession>A0A099L3A4</accession>
<dbReference type="AlphaFoldDB" id="A0A099L3A4"/>
<gene>
    <name evidence="2" type="ORF">GAB14E_1393</name>
</gene>
<dbReference type="Gene3D" id="2.60.120.260">
    <property type="entry name" value="Galactose-binding domain-like"/>
    <property type="match status" value="1"/>
</dbReference>
<keyword evidence="1" id="KW-0732">Signal</keyword>
<evidence type="ECO:0000256" key="1">
    <source>
        <dbReference type="SAM" id="SignalP"/>
    </source>
</evidence>
<feature type="chain" id="PRO_5001949570" description="DUF642 domain-containing protein" evidence="1">
    <location>
        <begin position="24"/>
        <end position="243"/>
    </location>
</feature>
<dbReference type="Proteomes" id="UP000029868">
    <property type="component" value="Unassembled WGS sequence"/>
</dbReference>
<evidence type="ECO:0000313" key="2">
    <source>
        <dbReference type="EMBL" id="KGJ96925.1"/>
    </source>
</evidence>
<reference evidence="2 3" key="1">
    <citation type="submission" date="2014-08" db="EMBL/GenBank/DDBJ databases">
        <title>Genomic and Phenotypic Diversity of Colwellia psychrerythraea strains from Disparate Marine Basins.</title>
        <authorList>
            <person name="Techtmann S.M."/>
            <person name="Stelling S.C."/>
            <person name="Utturkar S.M."/>
            <person name="Alshibli N."/>
            <person name="Harris A."/>
            <person name="Brown S.D."/>
            <person name="Hazen T.C."/>
        </authorList>
    </citation>
    <scope>NUCLEOTIDE SEQUENCE [LARGE SCALE GENOMIC DNA]</scope>
    <source>
        <strain evidence="2 3">GAB14E</strain>
    </source>
</reference>
<feature type="signal peptide" evidence="1">
    <location>
        <begin position="1"/>
        <end position="23"/>
    </location>
</feature>
<protein>
    <recommendedName>
        <fullName evidence="4">DUF642 domain-containing protein</fullName>
    </recommendedName>
</protein>
<dbReference type="PATRIC" id="fig|28229.3.peg.552"/>
<dbReference type="OrthoDB" id="5761316at2"/>
<evidence type="ECO:0008006" key="4">
    <source>
        <dbReference type="Google" id="ProtNLM"/>
    </source>
</evidence>
<organism evidence="2 3">
    <name type="scientific">Colwellia psychrerythraea</name>
    <name type="common">Vibrio psychroerythus</name>
    <dbReference type="NCBI Taxonomy" id="28229"/>
    <lineage>
        <taxon>Bacteria</taxon>
        <taxon>Pseudomonadati</taxon>
        <taxon>Pseudomonadota</taxon>
        <taxon>Gammaproteobacteria</taxon>
        <taxon>Alteromonadales</taxon>
        <taxon>Colwelliaceae</taxon>
        <taxon>Colwellia</taxon>
    </lineage>
</organism>
<evidence type="ECO:0000313" key="3">
    <source>
        <dbReference type="Proteomes" id="UP000029868"/>
    </source>
</evidence>
<proteinExistence type="predicted"/>
<name>A0A099L3A4_COLPS</name>
<sequence>MLKKLTNIILSIALLLASSIASASLITNGSFEQVTFADNSTSQGIVHQTDLQNFARKKRGWDVFTTLPGWVTTAGNGIELQKNIVTKSTDGQQHVELDSHRRGASNTVMTQTLNSLTIGADYLLEFSYKPRTNKKNDNGINVFWYDAATNFDLDMTANFAINGRSKKNKNWTVQSILLTAQSETMALSFGAFGKQNGLGGLLDNISLVKVNNGLVTDIPEPSVFALSMLAFTLLVRRQHNKSK</sequence>
<comment type="caution">
    <text evidence="2">The sequence shown here is derived from an EMBL/GenBank/DDBJ whole genome shotgun (WGS) entry which is preliminary data.</text>
</comment>
<dbReference type="EMBL" id="JQEC01000004">
    <property type="protein sequence ID" value="KGJ96925.1"/>
    <property type="molecule type" value="Genomic_DNA"/>
</dbReference>